<dbReference type="AlphaFoldDB" id="A0A6L9QG81"/>
<feature type="compositionally biased region" description="Basic and acidic residues" evidence="1">
    <location>
        <begin position="365"/>
        <end position="380"/>
    </location>
</feature>
<proteinExistence type="predicted"/>
<accession>A0A6L9QG81</accession>
<gene>
    <name evidence="2" type="ORF">G3I70_17510</name>
</gene>
<dbReference type="EMBL" id="JAAGLI010000433">
    <property type="protein sequence ID" value="NEA24275.1"/>
    <property type="molecule type" value="Genomic_DNA"/>
</dbReference>
<dbReference type="RefSeq" id="WP_163057281.1">
    <property type="nucleotide sequence ID" value="NZ_JAAGLI010000433.1"/>
</dbReference>
<protein>
    <submittedName>
        <fullName evidence="2">Uncharacterized protein</fullName>
    </submittedName>
</protein>
<feature type="region of interest" description="Disordered" evidence="1">
    <location>
        <begin position="365"/>
        <end position="389"/>
    </location>
</feature>
<comment type="caution">
    <text evidence="2">The sequence shown here is derived from an EMBL/GenBank/DDBJ whole genome shotgun (WGS) entry which is preliminary data.</text>
</comment>
<sequence length="737" mass="80338">MTDEGAGEAAPAGPEPRQEETGAGQPRTGEPPGRPERPLSGVGKRLSGGGSAPGDTDERLRTEQDARSYFARARLHSDFLISGDQIGGHHYYFSGGTGEHRVRYYRLPPEELAETAEAFVPPAGYAELAGAAGRLPVVVLRGPAGGGKYAVARRLLSEEPGGTLFRLHDETDLGALEAESLERGGRYLLCLDRPAAGGARLSPFDLRRLGAVLSDHGIRLVITATPGVSADQRDFAGCLLDLGAPPDHRDVVRAHLEWRLRGRPGAAERMLADPAVAALLSERLRGGIPLEHAAALARRLAESADSPDGPADAVRRRLSDGEEKEFEEWFEDLPDPAAQCLAIAIAVFGGEPYETVAEAARLLQERLEPPESKDDTERRRSSPFRASQRRRLDAVRARLVESDVSMRHGRAPGKVVRYIDERAPYRVLMLVWRQYDEIRSELVEWLRECARSDTRSMRVRTAVATGVLATESFDYVRSKIIVPWAGSPNDALRFVAAKALQLAAEDPRLTQMVRNLIASWSSEDEDGPELAATAVRAWKVELDAAGPQAVAALFERRAGTGNPGVAVAVAESVAEAFADSKGAYAPELLAMLRRWTGGRDLMRTIVGTLSFLETCVDLVERVPTPSGETVVWPALLRLAVQDGRHQRDIAALWELSFNSAELHEAAAAALDVWARMAERDPVVRGRLARLLVASISRERTERLVRRRAAAWADPRAGAIAPRTARELLSILDEGRSR</sequence>
<evidence type="ECO:0000256" key="1">
    <source>
        <dbReference type="SAM" id="MobiDB-lite"/>
    </source>
</evidence>
<organism evidence="2 3">
    <name type="scientific">Actinomadura bangladeshensis</name>
    <dbReference type="NCBI Taxonomy" id="453573"/>
    <lineage>
        <taxon>Bacteria</taxon>
        <taxon>Bacillati</taxon>
        <taxon>Actinomycetota</taxon>
        <taxon>Actinomycetes</taxon>
        <taxon>Streptosporangiales</taxon>
        <taxon>Thermomonosporaceae</taxon>
        <taxon>Actinomadura</taxon>
    </lineage>
</organism>
<evidence type="ECO:0000313" key="3">
    <source>
        <dbReference type="Proteomes" id="UP000475532"/>
    </source>
</evidence>
<dbReference type="Proteomes" id="UP000475532">
    <property type="component" value="Unassembled WGS sequence"/>
</dbReference>
<name>A0A6L9QG81_9ACTN</name>
<evidence type="ECO:0000313" key="2">
    <source>
        <dbReference type="EMBL" id="NEA24275.1"/>
    </source>
</evidence>
<reference evidence="2 3" key="1">
    <citation type="submission" date="2020-01" db="EMBL/GenBank/DDBJ databases">
        <title>Insect and environment-associated Actinomycetes.</title>
        <authorList>
            <person name="Currrie C."/>
            <person name="Chevrette M."/>
            <person name="Carlson C."/>
            <person name="Stubbendieck R."/>
            <person name="Wendt-Pienkowski E."/>
        </authorList>
    </citation>
    <scope>NUCLEOTIDE SEQUENCE [LARGE SCALE GENOMIC DNA]</scope>
    <source>
        <strain evidence="2 3">SID10258</strain>
    </source>
</reference>
<feature type="region of interest" description="Disordered" evidence="1">
    <location>
        <begin position="1"/>
        <end position="60"/>
    </location>
</feature>